<sequence>MPVLFPHSAPASGAAPATARRLIACFCADWCDTCRAYLPALEALSEKYPEDCFAWIDIEDQPEFLGDVDVENFPTLLVMEGTRTIFFGPMLPHIGHLDRLLAQPPADANVSHDLPDVRALLQQAVEAS</sequence>
<dbReference type="RefSeq" id="WP_068374888.1">
    <property type="nucleotide sequence ID" value="NZ_CP033936.1"/>
</dbReference>
<reference evidence="2 3" key="1">
    <citation type="submission" date="2015-04" db="EMBL/GenBank/DDBJ databases">
        <title>Genome sequence of Kerstersia gyiorum CG1.</title>
        <authorList>
            <person name="Greninger A.L."/>
            <person name="Kozyreva V."/>
            <person name="Chaturvedi V."/>
        </authorList>
    </citation>
    <scope>NUCLEOTIDE SEQUENCE [LARGE SCALE GENOMIC DNA]</scope>
    <source>
        <strain evidence="2 3">CG1</strain>
    </source>
</reference>
<feature type="domain" description="Thioredoxin" evidence="1">
    <location>
        <begin position="3"/>
        <end position="126"/>
    </location>
</feature>
<dbReference type="PROSITE" id="PS51352">
    <property type="entry name" value="THIOREDOXIN_2"/>
    <property type="match status" value="1"/>
</dbReference>
<keyword evidence="2" id="KW-0413">Isomerase</keyword>
<dbReference type="Pfam" id="PF00085">
    <property type="entry name" value="Thioredoxin"/>
    <property type="match status" value="1"/>
</dbReference>
<proteinExistence type="predicted"/>
<name>A0A171KNF8_9BURK</name>
<evidence type="ECO:0000259" key="1">
    <source>
        <dbReference type="PROSITE" id="PS51352"/>
    </source>
</evidence>
<organism evidence="2 3">
    <name type="scientific">Kerstersia gyiorum</name>
    <dbReference type="NCBI Taxonomy" id="206506"/>
    <lineage>
        <taxon>Bacteria</taxon>
        <taxon>Pseudomonadati</taxon>
        <taxon>Pseudomonadota</taxon>
        <taxon>Betaproteobacteria</taxon>
        <taxon>Burkholderiales</taxon>
        <taxon>Alcaligenaceae</taxon>
        <taxon>Kerstersia</taxon>
    </lineage>
</organism>
<accession>A0A171KNF8</accession>
<evidence type="ECO:0000313" key="3">
    <source>
        <dbReference type="Proteomes" id="UP000078084"/>
    </source>
</evidence>
<protein>
    <submittedName>
        <fullName evidence="2">Thiol-disulfide isomerase</fullName>
    </submittedName>
</protein>
<keyword evidence="3" id="KW-1185">Reference proteome</keyword>
<dbReference type="AlphaFoldDB" id="A0A171KNF8"/>
<dbReference type="InterPro" id="IPR013766">
    <property type="entry name" value="Thioredoxin_domain"/>
</dbReference>
<comment type="caution">
    <text evidence="2">The sequence shown here is derived from an EMBL/GenBank/DDBJ whole genome shotgun (WGS) entry which is preliminary data.</text>
</comment>
<dbReference type="Proteomes" id="UP000078084">
    <property type="component" value="Unassembled WGS sequence"/>
</dbReference>
<dbReference type="OrthoDB" id="8521206at2"/>
<dbReference type="EMBL" id="LBNE01000015">
    <property type="protein sequence ID" value="KKO70425.1"/>
    <property type="molecule type" value="Genomic_DNA"/>
</dbReference>
<dbReference type="GO" id="GO:0016853">
    <property type="term" value="F:isomerase activity"/>
    <property type="evidence" value="ECO:0007669"/>
    <property type="project" value="UniProtKB-KW"/>
</dbReference>
<dbReference type="STRING" id="206506.AAV32_16270"/>
<dbReference type="Gene3D" id="3.40.30.10">
    <property type="entry name" value="Glutaredoxin"/>
    <property type="match status" value="1"/>
</dbReference>
<dbReference type="InterPro" id="IPR036249">
    <property type="entry name" value="Thioredoxin-like_sf"/>
</dbReference>
<evidence type="ECO:0000313" key="2">
    <source>
        <dbReference type="EMBL" id="KKO70425.1"/>
    </source>
</evidence>
<dbReference type="PATRIC" id="fig|206506.3.peg.3465"/>
<dbReference type="SUPFAM" id="SSF52833">
    <property type="entry name" value="Thioredoxin-like"/>
    <property type="match status" value="1"/>
</dbReference>
<dbReference type="CDD" id="cd02947">
    <property type="entry name" value="TRX_family"/>
    <property type="match status" value="1"/>
</dbReference>
<gene>
    <name evidence="2" type="ORF">AAV32_16270</name>
</gene>